<dbReference type="AlphaFoldDB" id="Q73T85"/>
<reference evidence="3 4" key="1">
    <citation type="journal article" date="2005" name="Proc. Natl. Acad. Sci. U.S.A.">
        <title>The complete genome sequence of Mycobacterium avium subspecies paratuberculosis.</title>
        <authorList>
            <person name="Li L."/>
            <person name="Bannantine J.P."/>
            <person name="Zhang Q."/>
            <person name="Amonsin A."/>
            <person name="May B.J."/>
            <person name="Alt D."/>
            <person name="Banerji N."/>
            <person name="Kanjilal S."/>
            <person name="Kapur V."/>
        </authorList>
    </citation>
    <scope>NUCLEOTIDE SEQUENCE [LARGE SCALE GENOMIC DNA]</scope>
    <source>
        <strain evidence="4">ATCC BAA-968 / K-10</strain>
    </source>
</reference>
<keyword evidence="2" id="KW-0812">Transmembrane</keyword>
<feature type="region of interest" description="Disordered" evidence="1">
    <location>
        <begin position="171"/>
        <end position="245"/>
    </location>
</feature>
<keyword evidence="4" id="KW-1185">Reference proteome</keyword>
<dbReference type="STRING" id="262316.MAP_3833c"/>
<dbReference type="KEGG" id="mpa:MAP_3833c"/>
<proteinExistence type="predicted"/>
<dbReference type="HOGENOM" id="CLU_093447_0_0_11"/>
<name>Q73T85_MYCPA</name>
<keyword evidence="2" id="KW-0472">Membrane</keyword>
<feature type="region of interest" description="Disordered" evidence="1">
    <location>
        <begin position="1"/>
        <end position="50"/>
    </location>
</feature>
<feature type="region of interest" description="Disordered" evidence="1">
    <location>
        <begin position="95"/>
        <end position="134"/>
    </location>
</feature>
<feature type="compositionally biased region" description="Pro residues" evidence="1">
    <location>
        <begin position="105"/>
        <end position="114"/>
    </location>
</feature>
<evidence type="ECO:0000256" key="1">
    <source>
        <dbReference type="SAM" id="MobiDB-lite"/>
    </source>
</evidence>
<evidence type="ECO:0000313" key="3">
    <source>
        <dbReference type="EMBL" id="AAS06383.1"/>
    </source>
</evidence>
<protein>
    <submittedName>
        <fullName evidence="3">Uncharacterized protein</fullName>
    </submittedName>
</protein>
<feature type="transmembrane region" description="Helical" evidence="2">
    <location>
        <begin position="145"/>
        <end position="164"/>
    </location>
</feature>
<keyword evidence="2" id="KW-1133">Transmembrane helix</keyword>
<dbReference type="eggNOG" id="ENOG5031R25">
    <property type="taxonomic scope" value="Bacteria"/>
</dbReference>
<organism evidence="3 4">
    <name type="scientific">Mycolicibacterium paratuberculosis (strain ATCC BAA-968 / K-10)</name>
    <name type="common">Mycobacterium paratuberculosis</name>
    <dbReference type="NCBI Taxonomy" id="262316"/>
    <lineage>
        <taxon>Bacteria</taxon>
        <taxon>Bacillati</taxon>
        <taxon>Actinomycetota</taxon>
        <taxon>Actinomycetes</taxon>
        <taxon>Mycobacteriales</taxon>
        <taxon>Mycobacteriaceae</taxon>
        <taxon>Mycobacterium</taxon>
        <taxon>Mycobacterium avium complex (MAC)</taxon>
    </lineage>
</organism>
<feature type="compositionally biased region" description="Low complexity" evidence="1">
    <location>
        <begin position="179"/>
        <end position="222"/>
    </location>
</feature>
<dbReference type="Proteomes" id="UP000000580">
    <property type="component" value="Chromosome"/>
</dbReference>
<gene>
    <name evidence="3" type="ordered locus">MAP_3833c</name>
</gene>
<evidence type="ECO:0000313" key="4">
    <source>
        <dbReference type="Proteomes" id="UP000000580"/>
    </source>
</evidence>
<sequence length="260" mass="27680">MPVADLVKSSSDEASYIVPERDSTHEPPDGCVGRHSRRREPTRYTGQDRRCAVRVPTPRLPIGISGLAGAVSTIGAVASNGPRDEFHNQLTQHADFGMSQQPPTGELPPPGFPPDRPEGFEQPGNVDPFDQQAEPTPWYRRPAMLIAWVVSVVVLIGLIVFGVIELIGGQQGVSHVPKSTTSTTTTTTTTTTPTTTTTTTTPSSTSPGSSAEQPPAQQPSQQPGGGQTQQPSHHHRLPQLPPVITIPQVPTVITVPPGLR</sequence>
<accession>Q73T85</accession>
<evidence type="ECO:0000256" key="2">
    <source>
        <dbReference type="SAM" id="Phobius"/>
    </source>
</evidence>
<feature type="compositionally biased region" description="Basic and acidic residues" evidence="1">
    <location>
        <begin position="39"/>
        <end position="50"/>
    </location>
</feature>
<dbReference type="EMBL" id="AE016958">
    <property type="protein sequence ID" value="AAS06383.1"/>
    <property type="molecule type" value="Genomic_DNA"/>
</dbReference>
<feature type="compositionally biased region" description="Basic and acidic residues" evidence="1">
    <location>
        <begin position="19"/>
        <end position="28"/>
    </location>
</feature>